<protein>
    <submittedName>
        <fullName evidence="5">TetR/AcrR family transcriptional regulator</fullName>
    </submittedName>
</protein>
<dbReference type="RefSeq" id="WP_119118739.1">
    <property type="nucleotide sequence ID" value="NZ_QWVS01000054.1"/>
</dbReference>
<evidence type="ECO:0000313" key="6">
    <source>
        <dbReference type="Proteomes" id="UP000266016"/>
    </source>
</evidence>
<keyword evidence="6" id="KW-1185">Reference proteome</keyword>
<dbReference type="EMBL" id="QWVS01000054">
    <property type="protein sequence ID" value="RID82105.1"/>
    <property type="molecule type" value="Genomic_DNA"/>
</dbReference>
<dbReference type="GO" id="GO:0003677">
    <property type="term" value="F:DNA binding"/>
    <property type="evidence" value="ECO:0007669"/>
    <property type="project" value="UniProtKB-UniRule"/>
</dbReference>
<dbReference type="PROSITE" id="PS50977">
    <property type="entry name" value="HTH_TETR_2"/>
    <property type="match status" value="1"/>
</dbReference>
<reference evidence="5 6" key="1">
    <citation type="submission" date="2018-08" db="EMBL/GenBank/DDBJ databases">
        <title>Bacillus jemisoniae sp. nov., Bacillus chryseoplanitiae sp. nov., Bacillus resnikiae sp. nov., and Bacillus frankliniae sp. nov., isolated from Viking spacecraft and associated surfaces.</title>
        <authorList>
            <person name="Seuylemezian A."/>
            <person name="Vaishampayan P."/>
        </authorList>
    </citation>
    <scope>NUCLEOTIDE SEQUENCE [LARGE SCALE GENOMIC DNA]</scope>
    <source>
        <strain evidence="5 6">MA001</strain>
    </source>
</reference>
<evidence type="ECO:0000256" key="3">
    <source>
        <dbReference type="PROSITE-ProRule" id="PRU00335"/>
    </source>
</evidence>
<dbReference type="PRINTS" id="PR00455">
    <property type="entry name" value="HTHTETR"/>
</dbReference>
<proteinExistence type="predicted"/>
<evidence type="ECO:0000256" key="1">
    <source>
        <dbReference type="ARBA" id="ARBA00022491"/>
    </source>
</evidence>
<feature type="DNA-binding region" description="H-T-H motif" evidence="3">
    <location>
        <begin position="44"/>
        <end position="63"/>
    </location>
</feature>
<organism evidence="5 6">
    <name type="scientific">Peribacillus asahii</name>
    <dbReference type="NCBI Taxonomy" id="228899"/>
    <lineage>
        <taxon>Bacteria</taxon>
        <taxon>Bacillati</taxon>
        <taxon>Bacillota</taxon>
        <taxon>Bacilli</taxon>
        <taxon>Bacillales</taxon>
        <taxon>Bacillaceae</taxon>
        <taxon>Peribacillus</taxon>
    </lineage>
</organism>
<feature type="domain" description="HTH tetR-type" evidence="4">
    <location>
        <begin position="21"/>
        <end position="81"/>
    </location>
</feature>
<keyword evidence="1" id="KW-0678">Repressor</keyword>
<dbReference type="Gene3D" id="1.10.357.10">
    <property type="entry name" value="Tetracycline Repressor, domain 2"/>
    <property type="match status" value="1"/>
</dbReference>
<evidence type="ECO:0000256" key="2">
    <source>
        <dbReference type="ARBA" id="ARBA00023125"/>
    </source>
</evidence>
<evidence type="ECO:0000313" key="5">
    <source>
        <dbReference type="EMBL" id="RID82105.1"/>
    </source>
</evidence>
<dbReference type="AlphaFoldDB" id="A0A398AWY5"/>
<accession>A0A398AWY5</accession>
<name>A0A398AWY5_9BACI</name>
<keyword evidence="2 3" id="KW-0238">DNA-binding</keyword>
<dbReference type="SUPFAM" id="SSF46689">
    <property type="entry name" value="Homeodomain-like"/>
    <property type="match status" value="1"/>
</dbReference>
<dbReference type="InterPro" id="IPR009057">
    <property type="entry name" value="Homeodomain-like_sf"/>
</dbReference>
<comment type="caution">
    <text evidence="5">The sequence shown here is derived from an EMBL/GenBank/DDBJ whole genome shotgun (WGS) entry which is preliminary data.</text>
</comment>
<evidence type="ECO:0000259" key="4">
    <source>
        <dbReference type="PROSITE" id="PS50977"/>
    </source>
</evidence>
<dbReference type="Proteomes" id="UP000266016">
    <property type="component" value="Unassembled WGS sequence"/>
</dbReference>
<dbReference type="InterPro" id="IPR050624">
    <property type="entry name" value="HTH-type_Tx_Regulator"/>
</dbReference>
<dbReference type="Pfam" id="PF00440">
    <property type="entry name" value="TetR_N"/>
    <property type="match status" value="1"/>
</dbReference>
<dbReference type="InterPro" id="IPR036271">
    <property type="entry name" value="Tet_transcr_reg_TetR-rel_C_sf"/>
</dbReference>
<dbReference type="PANTHER" id="PTHR43479:SF11">
    <property type="entry name" value="ACREF_ENVCD OPERON REPRESSOR-RELATED"/>
    <property type="match status" value="1"/>
</dbReference>
<dbReference type="InterPro" id="IPR001647">
    <property type="entry name" value="HTH_TetR"/>
</dbReference>
<dbReference type="SUPFAM" id="SSF48498">
    <property type="entry name" value="Tetracyclin repressor-like, C-terminal domain"/>
    <property type="match status" value="1"/>
</dbReference>
<gene>
    <name evidence="5" type="ORF">D1953_19090</name>
</gene>
<dbReference type="PANTHER" id="PTHR43479">
    <property type="entry name" value="ACREF/ENVCD OPERON REPRESSOR-RELATED"/>
    <property type="match status" value="1"/>
</dbReference>
<sequence>MSEENLLDAIIAQAKLSKKQTTKQRKIVETAVKLFAEKGYANTSTSEIAKFAQVAEGTIFRHYGTKDNLLLSVILPFIKDAMPTMAESVFSGIMTQNTACFEDFLRALIKNRLLFIKENKEIFQVVVKELLYNDELRKELQPYFFENIMQRISKVITMFKERGELIDVSSDTLLNMIFNVVGSYFVSRFVLQLAYSDMDEEAEVENLVRFIMDGIRKPSQGM</sequence>